<name>A0ABX1J2U0_9PSEU</name>
<feature type="domain" description="HTH cro/C1-type" evidence="1">
    <location>
        <begin position="8"/>
        <end position="62"/>
    </location>
</feature>
<proteinExistence type="predicted"/>
<gene>
    <name evidence="2" type="ORF">HFP15_06930</name>
</gene>
<comment type="caution">
    <text evidence="2">The sequence shown here is derived from an EMBL/GenBank/DDBJ whole genome shotgun (WGS) entry which is preliminary data.</text>
</comment>
<dbReference type="PANTHER" id="PTHR35010">
    <property type="entry name" value="BLL4672 PROTEIN-RELATED"/>
    <property type="match status" value="1"/>
</dbReference>
<accession>A0ABX1J2U0</accession>
<dbReference type="PANTHER" id="PTHR35010:SF4">
    <property type="entry name" value="BLL5781 PROTEIN"/>
    <property type="match status" value="1"/>
</dbReference>
<dbReference type="CDD" id="cd00093">
    <property type="entry name" value="HTH_XRE"/>
    <property type="match status" value="1"/>
</dbReference>
<dbReference type="RefSeq" id="WP_168512683.1">
    <property type="nucleotide sequence ID" value="NZ_JAAXLS010000003.1"/>
</dbReference>
<dbReference type="EMBL" id="JAAXLS010000003">
    <property type="protein sequence ID" value="NKQ52612.1"/>
    <property type="molecule type" value="Genomic_DNA"/>
</dbReference>
<dbReference type="PROSITE" id="PS50943">
    <property type="entry name" value="HTH_CROC1"/>
    <property type="match status" value="1"/>
</dbReference>
<evidence type="ECO:0000313" key="3">
    <source>
        <dbReference type="Proteomes" id="UP000715441"/>
    </source>
</evidence>
<evidence type="ECO:0000313" key="2">
    <source>
        <dbReference type="EMBL" id="NKQ52612.1"/>
    </source>
</evidence>
<sequence length="272" mass="29543">MSTVGPMLRQWRERRRISQLDLAITAEISTRHLSFVETGRARPSQDMVLRLAEHLDVPLREQNRLLLAAGYAPAFRESALGEPELAVVRDAVRQVLAGHEPYPALVVDRCWNLVDANSGVALLTEGAAPDLLEPPVNVLRLALRPDGVAGRVLNPGEWRAELLGRLRRQVETTADPELAELLAEVRDYPSPPAETGNAHGSGIFVPLRLRHGDTELSFFSTIATFGAPLDVTVSELAIESFYPADAVTGEYLRRLASAGGRIGDGATTTATT</sequence>
<dbReference type="Gene3D" id="3.30.450.180">
    <property type="match status" value="1"/>
</dbReference>
<reference evidence="2 3" key="1">
    <citation type="submission" date="2020-04" db="EMBL/GenBank/DDBJ databases">
        <title>Novel species.</title>
        <authorList>
            <person name="Teo W.F.A."/>
            <person name="Lipun K."/>
            <person name="Srisuk N."/>
            <person name="Duangmal K."/>
        </authorList>
    </citation>
    <scope>NUCLEOTIDE SEQUENCE [LARGE SCALE GENOMIC DNA]</scope>
    <source>
        <strain evidence="2 3">K13G38</strain>
    </source>
</reference>
<dbReference type="InterPro" id="IPR041413">
    <property type="entry name" value="MLTR_LBD"/>
</dbReference>
<dbReference type="Pfam" id="PF17765">
    <property type="entry name" value="MLTR_LBD"/>
    <property type="match status" value="1"/>
</dbReference>
<dbReference type="Proteomes" id="UP000715441">
    <property type="component" value="Unassembled WGS sequence"/>
</dbReference>
<dbReference type="InterPro" id="IPR010982">
    <property type="entry name" value="Lambda_DNA-bd_dom_sf"/>
</dbReference>
<organism evidence="2 3">
    <name type="scientific">Amycolatopsis acididurans</name>
    <dbReference type="NCBI Taxonomy" id="2724524"/>
    <lineage>
        <taxon>Bacteria</taxon>
        <taxon>Bacillati</taxon>
        <taxon>Actinomycetota</taxon>
        <taxon>Actinomycetes</taxon>
        <taxon>Pseudonocardiales</taxon>
        <taxon>Pseudonocardiaceae</taxon>
        <taxon>Amycolatopsis</taxon>
    </lineage>
</organism>
<dbReference type="SMART" id="SM00530">
    <property type="entry name" value="HTH_XRE"/>
    <property type="match status" value="1"/>
</dbReference>
<keyword evidence="3" id="KW-1185">Reference proteome</keyword>
<dbReference type="InterPro" id="IPR001387">
    <property type="entry name" value="Cro/C1-type_HTH"/>
</dbReference>
<protein>
    <submittedName>
        <fullName evidence="2">Helix-turn-helix transcriptional regulator</fullName>
    </submittedName>
</protein>
<evidence type="ECO:0000259" key="1">
    <source>
        <dbReference type="PROSITE" id="PS50943"/>
    </source>
</evidence>
<dbReference type="SUPFAM" id="SSF47413">
    <property type="entry name" value="lambda repressor-like DNA-binding domains"/>
    <property type="match status" value="1"/>
</dbReference>
<dbReference type="Gene3D" id="1.10.260.40">
    <property type="entry name" value="lambda repressor-like DNA-binding domains"/>
    <property type="match status" value="1"/>
</dbReference>
<dbReference type="Pfam" id="PF01381">
    <property type="entry name" value="HTH_3"/>
    <property type="match status" value="1"/>
</dbReference>